<dbReference type="EMBL" id="JAXQNO010000008">
    <property type="protein sequence ID" value="KAK4792838.1"/>
    <property type="molecule type" value="Genomic_DNA"/>
</dbReference>
<dbReference type="AlphaFoldDB" id="A0AAN7LPQ8"/>
<organism evidence="2 3">
    <name type="scientific">Trapa natans</name>
    <name type="common">Water chestnut</name>
    <dbReference type="NCBI Taxonomy" id="22666"/>
    <lineage>
        <taxon>Eukaryota</taxon>
        <taxon>Viridiplantae</taxon>
        <taxon>Streptophyta</taxon>
        <taxon>Embryophyta</taxon>
        <taxon>Tracheophyta</taxon>
        <taxon>Spermatophyta</taxon>
        <taxon>Magnoliopsida</taxon>
        <taxon>eudicotyledons</taxon>
        <taxon>Gunneridae</taxon>
        <taxon>Pentapetalae</taxon>
        <taxon>rosids</taxon>
        <taxon>malvids</taxon>
        <taxon>Myrtales</taxon>
        <taxon>Lythraceae</taxon>
        <taxon>Trapa</taxon>
    </lineage>
</organism>
<keyword evidence="3" id="KW-1185">Reference proteome</keyword>
<comment type="caution">
    <text evidence="2">The sequence shown here is derived from an EMBL/GenBank/DDBJ whole genome shotgun (WGS) entry which is preliminary data.</text>
</comment>
<evidence type="ECO:0000256" key="1">
    <source>
        <dbReference type="SAM" id="MobiDB-lite"/>
    </source>
</evidence>
<reference evidence="2 3" key="1">
    <citation type="journal article" date="2023" name="Hortic Res">
        <title>Pangenome of water caltrop reveals structural variations and asymmetric subgenome divergence after allopolyploidization.</title>
        <authorList>
            <person name="Zhang X."/>
            <person name="Chen Y."/>
            <person name="Wang L."/>
            <person name="Yuan Y."/>
            <person name="Fang M."/>
            <person name="Shi L."/>
            <person name="Lu R."/>
            <person name="Comes H.P."/>
            <person name="Ma Y."/>
            <person name="Chen Y."/>
            <person name="Huang G."/>
            <person name="Zhou Y."/>
            <person name="Zheng Z."/>
            <person name="Qiu Y."/>
        </authorList>
    </citation>
    <scope>NUCLEOTIDE SEQUENCE [LARGE SCALE GENOMIC DNA]</scope>
    <source>
        <strain evidence="2">F231</strain>
    </source>
</reference>
<evidence type="ECO:0000313" key="3">
    <source>
        <dbReference type="Proteomes" id="UP001346149"/>
    </source>
</evidence>
<evidence type="ECO:0000313" key="2">
    <source>
        <dbReference type="EMBL" id="KAK4792838.1"/>
    </source>
</evidence>
<proteinExistence type="predicted"/>
<sequence>MRERVPSAFTQKKGDRAQYGHTCRSHFDLKFVELGRKGSVVSKFEEYILAMLPDVLPEEAQSSKQAPKGQILKSSTSPRHKNPVVSGTLFFSLFHTANNSSPAGSVTSFSIIVFS</sequence>
<accession>A0AAN7LPQ8</accession>
<name>A0AAN7LPQ8_TRANT</name>
<gene>
    <name evidence="2" type="ORF">SAY86_023273</name>
</gene>
<dbReference type="Proteomes" id="UP001346149">
    <property type="component" value="Unassembled WGS sequence"/>
</dbReference>
<feature type="region of interest" description="Disordered" evidence="1">
    <location>
        <begin position="59"/>
        <end position="83"/>
    </location>
</feature>
<protein>
    <submittedName>
        <fullName evidence="2">Uncharacterized protein</fullName>
    </submittedName>
</protein>